<comment type="caution">
    <text evidence="1">The sequence shown here is derived from an EMBL/GenBank/DDBJ whole genome shotgun (WGS) entry which is preliminary data.</text>
</comment>
<dbReference type="Proteomes" id="UP000248314">
    <property type="component" value="Unassembled WGS sequence"/>
</dbReference>
<name>A0A318HPN6_9BACT</name>
<accession>A0A318HPN6</accession>
<keyword evidence="2" id="KW-1185">Reference proteome</keyword>
<dbReference type="STRING" id="1122991.GCA_000613445_00076"/>
<dbReference type="EMBL" id="QJJX01000086">
    <property type="protein sequence ID" value="PXX14712.1"/>
    <property type="molecule type" value="Genomic_DNA"/>
</dbReference>
<evidence type="ECO:0000313" key="1">
    <source>
        <dbReference type="EMBL" id="PXX14712.1"/>
    </source>
</evidence>
<proteinExistence type="predicted"/>
<protein>
    <submittedName>
        <fullName evidence="1">Uncharacterized protein</fullName>
    </submittedName>
</protein>
<organism evidence="1 2">
    <name type="scientific">Hoylesella shahii DSM 15611 = JCM 12083</name>
    <dbReference type="NCBI Taxonomy" id="1122991"/>
    <lineage>
        <taxon>Bacteria</taxon>
        <taxon>Pseudomonadati</taxon>
        <taxon>Bacteroidota</taxon>
        <taxon>Bacteroidia</taxon>
        <taxon>Bacteroidales</taxon>
        <taxon>Prevotellaceae</taxon>
        <taxon>Hoylesella</taxon>
    </lineage>
</organism>
<evidence type="ECO:0000313" key="2">
    <source>
        <dbReference type="Proteomes" id="UP000248314"/>
    </source>
</evidence>
<gene>
    <name evidence="1" type="ORF">EJ73_02887</name>
</gene>
<dbReference type="RefSeq" id="WP_025817862.1">
    <property type="nucleotide sequence ID" value="NZ_BAIZ01000099.1"/>
</dbReference>
<dbReference type="AlphaFoldDB" id="A0A318HPN6"/>
<dbReference type="OrthoDB" id="1073700at2"/>
<sequence>MIVKDILCRNEDIDYGLNVIFKLDDNTFLQFDSIGFSFVENANLLDNKWKHCSYWKNKSQINGIYEDELTAYFVVFSNGDILYIYQSISGDEKIRQEMRFVLPNDSDYNDIISYMNEDWIDVWYSKTGSINRIIFRSGDKTHK</sequence>
<reference evidence="1 2" key="1">
    <citation type="submission" date="2018-05" db="EMBL/GenBank/DDBJ databases">
        <title>Genomic Encyclopedia of Type Strains, Phase I: the one thousand microbial genomes (KMG-I) project.</title>
        <authorList>
            <person name="Kyrpides N."/>
        </authorList>
    </citation>
    <scope>NUCLEOTIDE SEQUENCE [LARGE SCALE GENOMIC DNA]</scope>
    <source>
        <strain evidence="1 2">DSM 15611</strain>
    </source>
</reference>